<keyword evidence="1" id="KW-0812">Transmembrane</keyword>
<feature type="transmembrane region" description="Helical" evidence="1">
    <location>
        <begin position="354"/>
        <end position="378"/>
    </location>
</feature>
<keyword evidence="4" id="KW-1185">Reference proteome</keyword>
<sequence length="421" mass="46636">MARWLGKLFPPPRPFDPAPSRHCAPLDGVRGLAILIVFAYDCLKIPNDGSAISLGVRWLSTAGWSGVDLFFVLSGFLITGILLDTRGRSGYLSSFFLRRAVRILPLYYVTLLVVFGILPPVLEALHASPESQRAYAELSTDQVWFWSYLQNWMVASRQAWPDNNVLNHFWSLAVEEQFYLVWPFVVLWLPRRFLTATCLLACILALVARVGLLWWGVAPLSTYVSTLTRLDSLCAGALLAIGVRNAGMYPHIARAALPVAVVGATAAAALDFVWPVLRYETYGMHTVGHTLLALVFAGLIAAAATVRRDHLLARSLTIRPLTQLGLYSYAIYVLHRPVYRTVQSFDWTGLSPTARGYTIFGVSLALSVAAAAVSWIVLERPMLSLKRYFPRPGEERESRNEVAEPMTPIVEADGMAVVRSS</sequence>
<dbReference type="PANTHER" id="PTHR23028">
    <property type="entry name" value="ACETYLTRANSFERASE"/>
    <property type="match status" value="1"/>
</dbReference>
<feature type="domain" description="Acyltransferase 3" evidence="2">
    <location>
        <begin position="26"/>
        <end position="372"/>
    </location>
</feature>
<evidence type="ECO:0000313" key="4">
    <source>
        <dbReference type="Proteomes" id="UP000320496"/>
    </source>
</evidence>
<keyword evidence="1" id="KW-0472">Membrane</keyword>
<dbReference type="RefSeq" id="WP_145369261.1">
    <property type="nucleotide sequence ID" value="NZ_CP036275.1"/>
</dbReference>
<feature type="transmembrane region" description="Helical" evidence="1">
    <location>
        <begin position="196"/>
        <end position="217"/>
    </location>
</feature>
<dbReference type="GO" id="GO:0016020">
    <property type="term" value="C:membrane"/>
    <property type="evidence" value="ECO:0007669"/>
    <property type="project" value="TreeGrafter"/>
</dbReference>
<feature type="transmembrane region" description="Helical" evidence="1">
    <location>
        <begin position="255"/>
        <end position="274"/>
    </location>
</feature>
<dbReference type="PANTHER" id="PTHR23028:SF53">
    <property type="entry name" value="ACYL_TRANSF_3 DOMAIN-CONTAINING PROTEIN"/>
    <property type="match status" value="1"/>
</dbReference>
<feature type="transmembrane region" description="Helical" evidence="1">
    <location>
        <begin position="62"/>
        <end position="83"/>
    </location>
</feature>
<dbReference type="OrthoDB" id="9796461at2"/>
<accession>A0A517Z698</accession>
<feature type="transmembrane region" description="Helical" evidence="1">
    <location>
        <begin position="169"/>
        <end position="189"/>
    </location>
</feature>
<dbReference type="GO" id="GO:0009103">
    <property type="term" value="P:lipopolysaccharide biosynthetic process"/>
    <property type="evidence" value="ECO:0007669"/>
    <property type="project" value="TreeGrafter"/>
</dbReference>
<proteinExistence type="predicted"/>
<gene>
    <name evidence="3" type="primary">oatA</name>
    <name evidence="3" type="ORF">Mal4_22600</name>
</gene>
<dbReference type="KEGG" id="mri:Mal4_22600"/>
<keyword evidence="3" id="KW-0808">Transferase</keyword>
<feature type="transmembrane region" description="Helical" evidence="1">
    <location>
        <begin position="104"/>
        <end position="122"/>
    </location>
</feature>
<evidence type="ECO:0000259" key="2">
    <source>
        <dbReference type="Pfam" id="PF01757"/>
    </source>
</evidence>
<dbReference type="AlphaFoldDB" id="A0A517Z698"/>
<keyword evidence="1" id="KW-1133">Transmembrane helix</keyword>
<keyword evidence="3" id="KW-0012">Acyltransferase</keyword>
<dbReference type="Proteomes" id="UP000320496">
    <property type="component" value="Chromosome"/>
</dbReference>
<dbReference type="EMBL" id="CP036275">
    <property type="protein sequence ID" value="QDU37941.1"/>
    <property type="molecule type" value="Genomic_DNA"/>
</dbReference>
<protein>
    <submittedName>
        <fullName evidence="3">O-acetyltransferase OatA</fullName>
        <ecNumber evidence="3">2.3.1.-</ecNumber>
    </submittedName>
</protein>
<name>A0A517Z698_9PLAN</name>
<organism evidence="3 4">
    <name type="scientific">Maioricimonas rarisocia</name>
    <dbReference type="NCBI Taxonomy" id="2528026"/>
    <lineage>
        <taxon>Bacteria</taxon>
        <taxon>Pseudomonadati</taxon>
        <taxon>Planctomycetota</taxon>
        <taxon>Planctomycetia</taxon>
        <taxon>Planctomycetales</taxon>
        <taxon>Planctomycetaceae</taxon>
        <taxon>Maioricimonas</taxon>
    </lineage>
</organism>
<evidence type="ECO:0000256" key="1">
    <source>
        <dbReference type="SAM" id="Phobius"/>
    </source>
</evidence>
<dbReference type="EC" id="2.3.1.-" evidence="3"/>
<dbReference type="Pfam" id="PF01757">
    <property type="entry name" value="Acyl_transf_3"/>
    <property type="match status" value="1"/>
</dbReference>
<dbReference type="GO" id="GO:0016747">
    <property type="term" value="F:acyltransferase activity, transferring groups other than amino-acyl groups"/>
    <property type="evidence" value="ECO:0007669"/>
    <property type="project" value="InterPro"/>
</dbReference>
<dbReference type="InterPro" id="IPR002656">
    <property type="entry name" value="Acyl_transf_3_dom"/>
</dbReference>
<reference evidence="3 4" key="1">
    <citation type="submission" date="2019-02" db="EMBL/GenBank/DDBJ databases">
        <title>Deep-cultivation of Planctomycetes and their phenomic and genomic characterization uncovers novel biology.</title>
        <authorList>
            <person name="Wiegand S."/>
            <person name="Jogler M."/>
            <person name="Boedeker C."/>
            <person name="Pinto D."/>
            <person name="Vollmers J."/>
            <person name="Rivas-Marin E."/>
            <person name="Kohn T."/>
            <person name="Peeters S.H."/>
            <person name="Heuer A."/>
            <person name="Rast P."/>
            <person name="Oberbeckmann S."/>
            <person name="Bunk B."/>
            <person name="Jeske O."/>
            <person name="Meyerdierks A."/>
            <person name="Storesund J.E."/>
            <person name="Kallscheuer N."/>
            <person name="Luecker S."/>
            <person name="Lage O.M."/>
            <person name="Pohl T."/>
            <person name="Merkel B.J."/>
            <person name="Hornburger P."/>
            <person name="Mueller R.-W."/>
            <person name="Bruemmer F."/>
            <person name="Labrenz M."/>
            <person name="Spormann A.M."/>
            <person name="Op den Camp H."/>
            <person name="Overmann J."/>
            <person name="Amann R."/>
            <person name="Jetten M.S.M."/>
            <person name="Mascher T."/>
            <person name="Medema M.H."/>
            <person name="Devos D.P."/>
            <person name="Kaster A.-K."/>
            <person name="Ovreas L."/>
            <person name="Rohde M."/>
            <person name="Galperin M.Y."/>
            <person name="Jogler C."/>
        </authorList>
    </citation>
    <scope>NUCLEOTIDE SEQUENCE [LARGE SCALE GENOMIC DNA]</scope>
    <source>
        <strain evidence="3 4">Mal4</strain>
    </source>
</reference>
<feature type="transmembrane region" description="Helical" evidence="1">
    <location>
        <begin position="286"/>
        <end position="304"/>
    </location>
</feature>
<dbReference type="InterPro" id="IPR050879">
    <property type="entry name" value="Acyltransferase_3"/>
</dbReference>
<evidence type="ECO:0000313" key="3">
    <source>
        <dbReference type="EMBL" id="QDU37941.1"/>
    </source>
</evidence>